<proteinExistence type="predicted"/>
<accession>A0A2D0NF50</accession>
<evidence type="ECO:0000313" key="4">
    <source>
        <dbReference type="Proteomes" id="UP000223913"/>
    </source>
</evidence>
<dbReference type="InterPro" id="IPR016181">
    <property type="entry name" value="Acyl_CoA_acyltransferase"/>
</dbReference>
<dbReference type="AlphaFoldDB" id="A0A2D0NF50"/>
<dbReference type="GO" id="GO:0008080">
    <property type="term" value="F:N-acetyltransferase activity"/>
    <property type="evidence" value="ECO:0007669"/>
    <property type="project" value="InterPro"/>
</dbReference>
<dbReference type="Gene3D" id="3.40.630.30">
    <property type="match status" value="1"/>
</dbReference>
<dbReference type="RefSeq" id="WP_099149457.1">
    <property type="nucleotide sequence ID" value="NZ_PDUD01000011.1"/>
</dbReference>
<name>A0A2D0NF50_FLAN2</name>
<sequence>MKNAQLRPIRPEDNPALARIIREVMTEFNTVGPGYSINDPEVDHMYEAYRDPATSRYYVLEIDGKVVGGGGIGPLANGESAVCELRKMYFLPEARGQGWGRKMVSQCLEAARDLQYRKCYLETVERMETANLLYRKMGFEALCGRLGDTGHCSCDTYFVKEIESEALH</sequence>
<dbReference type="OrthoDB" id="5419426at2"/>
<evidence type="ECO:0000313" key="3">
    <source>
        <dbReference type="EMBL" id="PHN07122.1"/>
    </source>
</evidence>
<evidence type="ECO:0000256" key="1">
    <source>
        <dbReference type="ARBA" id="ARBA00022679"/>
    </source>
</evidence>
<dbReference type="EMBL" id="PDUD01000011">
    <property type="protein sequence ID" value="PHN07122.1"/>
    <property type="molecule type" value="Genomic_DNA"/>
</dbReference>
<comment type="caution">
    <text evidence="3">The sequence shown here is derived from an EMBL/GenBank/DDBJ whole genome shotgun (WGS) entry which is preliminary data.</text>
</comment>
<dbReference type="InterPro" id="IPR000182">
    <property type="entry name" value="GNAT_dom"/>
</dbReference>
<protein>
    <submittedName>
        <fullName evidence="3">GNAT family N-acetyltransferase</fullName>
    </submittedName>
</protein>
<dbReference type="PANTHER" id="PTHR13947:SF37">
    <property type="entry name" value="LD18367P"/>
    <property type="match status" value="1"/>
</dbReference>
<keyword evidence="1 3" id="KW-0808">Transferase</keyword>
<feature type="domain" description="N-acetyltransferase" evidence="2">
    <location>
        <begin position="4"/>
        <end position="163"/>
    </location>
</feature>
<dbReference type="PANTHER" id="PTHR13947">
    <property type="entry name" value="GNAT FAMILY N-ACETYLTRANSFERASE"/>
    <property type="match status" value="1"/>
</dbReference>
<dbReference type="Proteomes" id="UP000223913">
    <property type="component" value="Unassembled WGS sequence"/>
</dbReference>
<gene>
    <name evidence="3" type="ORF">CRP01_07795</name>
</gene>
<dbReference type="InterPro" id="IPR050769">
    <property type="entry name" value="NAT_camello-type"/>
</dbReference>
<keyword evidence="4" id="KW-1185">Reference proteome</keyword>
<organism evidence="3 4">
    <name type="scientific">Flavilitoribacter nigricans (strain ATCC 23147 / DSM 23189 / NBRC 102662 / NCIMB 1420 / SS-2)</name>
    <name type="common">Lewinella nigricans</name>
    <dbReference type="NCBI Taxonomy" id="1122177"/>
    <lineage>
        <taxon>Bacteria</taxon>
        <taxon>Pseudomonadati</taxon>
        <taxon>Bacteroidota</taxon>
        <taxon>Saprospiria</taxon>
        <taxon>Saprospirales</taxon>
        <taxon>Lewinellaceae</taxon>
        <taxon>Flavilitoribacter</taxon>
    </lineage>
</organism>
<dbReference type="CDD" id="cd04301">
    <property type="entry name" value="NAT_SF"/>
    <property type="match status" value="1"/>
</dbReference>
<evidence type="ECO:0000259" key="2">
    <source>
        <dbReference type="PROSITE" id="PS51186"/>
    </source>
</evidence>
<reference evidence="3 4" key="1">
    <citation type="submission" date="2017-10" db="EMBL/GenBank/DDBJ databases">
        <title>The draft genome sequence of Lewinella nigricans NBRC 102662.</title>
        <authorList>
            <person name="Wang K."/>
        </authorList>
    </citation>
    <scope>NUCLEOTIDE SEQUENCE [LARGE SCALE GENOMIC DNA]</scope>
    <source>
        <strain evidence="3 4">NBRC 102662</strain>
    </source>
</reference>
<dbReference type="Pfam" id="PF00583">
    <property type="entry name" value="Acetyltransf_1"/>
    <property type="match status" value="1"/>
</dbReference>
<dbReference type="SUPFAM" id="SSF55729">
    <property type="entry name" value="Acyl-CoA N-acyltransferases (Nat)"/>
    <property type="match status" value="1"/>
</dbReference>
<dbReference type="PROSITE" id="PS51186">
    <property type="entry name" value="GNAT"/>
    <property type="match status" value="1"/>
</dbReference>